<organism evidence="2">
    <name type="scientific">uncultured organism</name>
    <dbReference type="NCBI Taxonomy" id="155900"/>
    <lineage>
        <taxon>unclassified sequences</taxon>
        <taxon>environmental samples</taxon>
    </lineage>
</organism>
<dbReference type="Pfam" id="PF08878">
    <property type="entry name" value="HamA"/>
    <property type="match status" value="1"/>
</dbReference>
<name>A0A5B8R888_9ZZZZ</name>
<evidence type="ECO:0000259" key="1">
    <source>
        <dbReference type="Pfam" id="PF08878"/>
    </source>
</evidence>
<dbReference type="InterPro" id="IPR014976">
    <property type="entry name" value="AbpA_HamA_C"/>
</dbReference>
<sequence>MDSSLKTRLCNQIFKVEVGIQSAGEEDASFTLDYEDGRYRQNELVGLIRDAVPFFALTEDEIETIDKSEWNKNSFTRISDANRNSKGDYGELLLYLILSVFYDVPKFVTKARLRSTTREQIKGFDCAHFSISDSNVTLWLGEAKFHQSISSAITSALKSLQEHLNDSERIKSELRLLGGEIELNKQLERENYELLKSYVTGARSLDKVDIAVPVLCTYDSKCIRDFSGKIDSDIESDDFKDKISVELEENFKNIYSKDWPKRKNIKIVFFVVPLESVSDLKRNIELVENAMKF</sequence>
<dbReference type="EMBL" id="MN079099">
    <property type="protein sequence ID" value="QEA05329.1"/>
    <property type="molecule type" value="Genomic_DNA"/>
</dbReference>
<proteinExistence type="predicted"/>
<protein>
    <recommendedName>
        <fullName evidence="1">Anti-bacteriophage protein A/HamA C-terminal domain-containing protein</fullName>
    </recommendedName>
</protein>
<gene>
    <name evidence="2" type="ORF">KBTEX_01649</name>
</gene>
<dbReference type="AlphaFoldDB" id="A0A5B8R888"/>
<evidence type="ECO:0000313" key="2">
    <source>
        <dbReference type="EMBL" id="QEA05329.1"/>
    </source>
</evidence>
<feature type="domain" description="Anti-bacteriophage protein A/HamA C-terminal" evidence="1">
    <location>
        <begin position="28"/>
        <end position="284"/>
    </location>
</feature>
<accession>A0A5B8R888</accession>
<reference evidence="2" key="1">
    <citation type="submission" date="2019-06" db="EMBL/GenBank/DDBJ databases">
        <authorList>
            <person name="Murdoch R.W."/>
            <person name="Fathepure B."/>
        </authorList>
    </citation>
    <scope>NUCLEOTIDE SEQUENCE</scope>
</reference>